<proteinExistence type="predicted"/>
<dbReference type="PANTHER" id="PTHR34820:SF4">
    <property type="entry name" value="INNER MEMBRANE PROTEIN YEBZ"/>
    <property type="match status" value="1"/>
</dbReference>
<keyword evidence="6 9" id="KW-1133">Transmembrane helix</keyword>
<evidence type="ECO:0000259" key="12">
    <source>
        <dbReference type="Pfam" id="PF05425"/>
    </source>
</evidence>
<gene>
    <name evidence="13" type="ORF">ACFQO7_30165</name>
</gene>
<sequence>MTAPTPRSRRAKLRALLAAVAFLALTLLPASPAYAHAALLRTSPPAGSVVPEAPRDVTLTFSEPVSPVADKIRIIGPDGQRADRGKPTVEGNVLSIGLREDAPKGTYLVSYRVISADSHPIPGGFTFSVGAPSATPTALPEEKVDTTIRNLIAIAKAIGYGGLVLLVGPVLVLTLLWPARLSQRGPRRVMWTGFGVVALVTLAGLYLQAPYSTGSSLTGVTGSDLGDVLGSQYGIALLVRLALLAVAAFLVRPLLAGRDGIVDRVLLLAVAAGAALTWPLAGHPAASPVPAVSVVVDALHLAGAAVWLGGLLMLALFLLRQADNRELGAILPIWSRWAALAVSTVLLAGVVSGLIQIGTPQALVDTTYGQLMIAKIVLVGLILAAAFFARRWTNNGAADNPRPLRRVVTTELAIAAVVLAVTGALTQTTPARTAQETAQLPAQPVIYSSTLTSSLYTLQVEVDPAKLGDNAVHLYAYKADGSPLPVVEWKATAALPSAGIEPITFPLLKLTDNHASGQVTLPTPGDWQLRFTLRLSEIDQDSVTATVPIS</sequence>
<organism evidence="13 14">
    <name type="scientific">Catellatospora aurea</name>
    <dbReference type="NCBI Taxonomy" id="1337874"/>
    <lineage>
        <taxon>Bacteria</taxon>
        <taxon>Bacillati</taxon>
        <taxon>Actinomycetota</taxon>
        <taxon>Actinomycetes</taxon>
        <taxon>Micromonosporales</taxon>
        <taxon>Micromonosporaceae</taxon>
        <taxon>Catellatospora</taxon>
    </lineage>
</organism>
<name>A0ABW2H3B4_9ACTN</name>
<evidence type="ECO:0000259" key="11">
    <source>
        <dbReference type="Pfam" id="PF04234"/>
    </source>
</evidence>
<evidence type="ECO:0000256" key="7">
    <source>
        <dbReference type="ARBA" id="ARBA00023008"/>
    </source>
</evidence>
<comment type="subcellular location">
    <subcellularLocation>
        <location evidence="1">Cell membrane</location>
        <topology evidence="1">Multi-pass membrane protein</topology>
    </subcellularLocation>
</comment>
<dbReference type="PANTHER" id="PTHR34820">
    <property type="entry name" value="INNER MEMBRANE PROTEIN YEBZ"/>
    <property type="match status" value="1"/>
</dbReference>
<evidence type="ECO:0000256" key="4">
    <source>
        <dbReference type="ARBA" id="ARBA00022723"/>
    </source>
</evidence>
<feature type="transmembrane region" description="Helical" evidence="9">
    <location>
        <begin position="331"/>
        <end position="355"/>
    </location>
</feature>
<dbReference type="Gene3D" id="2.60.40.1220">
    <property type="match status" value="1"/>
</dbReference>
<keyword evidence="2" id="KW-1003">Cell membrane</keyword>
<dbReference type="Proteomes" id="UP001596392">
    <property type="component" value="Unassembled WGS sequence"/>
</dbReference>
<evidence type="ECO:0000256" key="6">
    <source>
        <dbReference type="ARBA" id="ARBA00022989"/>
    </source>
</evidence>
<dbReference type="RefSeq" id="WP_376809582.1">
    <property type="nucleotide sequence ID" value="NZ_JBHTAC010000044.1"/>
</dbReference>
<evidence type="ECO:0000256" key="2">
    <source>
        <dbReference type="ARBA" id="ARBA00022475"/>
    </source>
</evidence>
<feature type="transmembrane region" description="Helical" evidence="9">
    <location>
        <begin position="189"/>
        <end position="209"/>
    </location>
</feature>
<evidence type="ECO:0000256" key="8">
    <source>
        <dbReference type="ARBA" id="ARBA00023136"/>
    </source>
</evidence>
<dbReference type="InterPro" id="IPR014756">
    <property type="entry name" value="Ig_E-set"/>
</dbReference>
<dbReference type="InterPro" id="IPR008457">
    <property type="entry name" value="Cu-R_CopD_dom"/>
</dbReference>
<feature type="transmembrane region" description="Helical" evidence="9">
    <location>
        <begin position="157"/>
        <end position="177"/>
    </location>
</feature>
<evidence type="ECO:0000256" key="5">
    <source>
        <dbReference type="ARBA" id="ARBA00022729"/>
    </source>
</evidence>
<feature type="chain" id="PRO_5047343730" evidence="10">
    <location>
        <begin position="36"/>
        <end position="550"/>
    </location>
</feature>
<keyword evidence="7" id="KW-0186">Copper</keyword>
<accession>A0ABW2H3B4</accession>
<feature type="transmembrane region" description="Helical" evidence="9">
    <location>
        <begin position="262"/>
        <end position="281"/>
    </location>
</feature>
<evidence type="ECO:0000313" key="13">
    <source>
        <dbReference type="EMBL" id="MFC7246766.1"/>
    </source>
</evidence>
<dbReference type="InterPro" id="IPR014755">
    <property type="entry name" value="Cu-Rt/internalin_Ig-like"/>
</dbReference>
<comment type="caution">
    <text evidence="13">The sequence shown here is derived from an EMBL/GenBank/DDBJ whole genome shotgun (WGS) entry which is preliminary data.</text>
</comment>
<evidence type="ECO:0000256" key="1">
    <source>
        <dbReference type="ARBA" id="ARBA00004651"/>
    </source>
</evidence>
<reference evidence="14" key="1">
    <citation type="journal article" date="2019" name="Int. J. Syst. Evol. Microbiol.">
        <title>The Global Catalogue of Microorganisms (GCM) 10K type strain sequencing project: providing services to taxonomists for standard genome sequencing and annotation.</title>
        <authorList>
            <consortium name="The Broad Institute Genomics Platform"/>
            <consortium name="The Broad Institute Genome Sequencing Center for Infectious Disease"/>
            <person name="Wu L."/>
            <person name="Ma J."/>
        </authorList>
    </citation>
    <scope>NUCLEOTIDE SEQUENCE [LARGE SCALE GENOMIC DNA]</scope>
    <source>
        <strain evidence="14">CGMCC 1.9106</strain>
    </source>
</reference>
<evidence type="ECO:0000313" key="14">
    <source>
        <dbReference type="Proteomes" id="UP001596392"/>
    </source>
</evidence>
<keyword evidence="3 9" id="KW-0812">Transmembrane</keyword>
<feature type="transmembrane region" description="Helical" evidence="9">
    <location>
        <begin position="301"/>
        <end position="319"/>
    </location>
</feature>
<protein>
    <submittedName>
        <fullName evidence="13">Copper resistance CopC/CopD family protein</fullName>
    </submittedName>
</protein>
<dbReference type="InterPro" id="IPR007348">
    <property type="entry name" value="CopC_dom"/>
</dbReference>
<dbReference type="InterPro" id="IPR032694">
    <property type="entry name" value="CopC/D"/>
</dbReference>
<keyword evidence="14" id="KW-1185">Reference proteome</keyword>
<dbReference type="Pfam" id="PF04234">
    <property type="entry name" value="CopC"/>
    <property type="match status" value="1"/>
</dbReference>
<feature type="signal peptide" evidence="10">
    <location>
        <begin position="1"/>
        <end position="35"/>
    </location>
</feature>
<keyword evidence="8 9" id="KW-0472">Membrane</keyword>
<dbReference type="PROSITE" id="PS51318">
    <property type="entry name" value="TAT"/>
    <property type="match status" value="1"/>
</dbReference>
<feature type="transmembrane region" description="Helical" evidence="9">
    <location>
        <begin position="229"/>
        <end position="250"/>
    </location>
</feature>
<evidence type="ECO:0000256" key="10">
    <source>
        <dbReference type="SAM" id="SignalP"/>
    </source>
</evidence>
<dbReference type="SUPFAM" id="SSF81296">
    <property type="entry name" value="E set domains"/>
    <property type="match status" value="1"/>
</dbReference>
<feature type="domain" description="Copper resistance protein D" evidence="12">
    <location>
        <begin position="329"/>
        <end position="425"/>
    </location>
</feature>
<feature type="transmembrane region" description="Helical" evidence="9">
    <location>
        <begin position="367"/>
        <end position="388"/>
    </location>
</feature>
<evidence type="ECO:0000256" key="9">
    <source>
        <dbReference type="SAM" id="Phobius"/>
    </source>
</evidence>
<keyword evidence="4" id="KW-0479">Metal-binding</keyword>
<dbReference type="InterPro" id="IPR006311">
    <property type="entry name" value="TAT_signal"/>
</dbReference>
<evidence type="ECO:0000256" key="3">
    <source>
        <dbReference type="ARBA" id="ARBA00022692"/>
    </source>
</evidence>
<feature type="domain" description="CopC" evidence="11">
    <location>
        <begin position="36"/>
        <end position="129"/>
    </location>
</feature>
<keyword evidence="5 10" id="KW-0732">Signal</keyword>
<dbReference type="EMBL" id="JBHTAC010000044">
    <property type="protein sequence ID" value="MFC7246766.1"/>
    <property type="molecule type" value="Genomic_DNA"/>
</dbReference>
<dbReference type="Pfam" id="PF05425">
    <property type="entry name" value="CopD"/>
    <property type="match status" value="1"/>
</dbReference>